<sequence length="103" mass="10696">MNKPSPAEVIGTTITVLVTCGLAVTLSGHDVSILALISVILTMLAAGLQFTFKVANAAATEVYRCQTHGCLVEIRAPRGTAPQRLAAFQDLATDHTQHGPAAA</sequence>
<dbReference type="EMBL" id="AOPZ01000003">
    <property type="protein sequence ID" value="EPH46867.1"/>
    <property type="molecule type" value="Genomic_DNA"/>
</dbReference>
<dbReference type="OrthoDB" id="9897776at2"/>
<protein>
    <submittedName>
        <fullName evidence="2">Uncharacterized protein</fullName>
    </submittedName>
</protein>
<organism evidence="2 3">
    <name type="scientific">Streptomyces aurantiacus JA 4570</name>
    <dbReference type="NCBI Taxonomy" id="1286094"/>
    <lineage>
        <taxon>Bacteria</taxon>
        <taxon>Bacillati</taxon>
        <taxon>Actinomycetota</taxon>
        <taxon>Actinomycetes</taxon>
        <taxon>Kitasatosporales</taxon>
        <taxon>Streptomycetaceae</taxon>
        <taxon>Streptomyces</taxon>
        <taxon>Streptomyces aurantiacus group</taxon>
    </lineage>
</organism>
<evidence type="ECO:0000313" key="3">
    <source>
        <dbReference type="Proteomes" id="UP000014629"/>
    </source>
</evidence>
<reference evidence="2 3" key="1">
    <citation type="submission" date="2013-02" db="EMBL/GenBank/DDBJ databases">
        <title>Draft Genome Sequence of Streptomyces aurantiacus, Which Produces Setomimycin.</title>
        <authorList>
            <person name="Gruening B.A."/>
            <person name="Praeg A."/>
            <person name="Erxleben A."/>
            <person name="Guenther S."/>
            <person name="Mueller M."/>
        </authorList>
    </citation>
    <scope>NUCLEOTIDE SEQUENCE [LARGE SCALE GENOMIC DNA]</scope>
    <source>
        <strain evidence="2 3">JA 4570</strain>
    </source>
</reference>
<keyword evidence="1" id="KW-0812">Transmembrane</keyword>
<keyword evidence="1" id="KW-1133">Transmembrane helix</keyword>
<comment type="caution">
    <text evidence="2">The sequence shown here is derived from an EMBL/GenBank/DDBJ whole genome shotgun (WGS) entry which is preliminary data.</text>
</comment>
<evidence type="ECO:0000256" key="1">
    <source>
        <dbReference type="SAM" id="Phobius"/>
    </source>
</evidence>
<dbReference type="PATRIC" id="fig|1286094.4.peg.30"/>
<evidence type="ECO:0000313" key="2">
    <source>
        <dbReference type="EMBL" id="EPH46867.1"/>
    </source>
</evidence>
<accession>S4AZU1</accession>
<gene>
    <name evidence="2" type="ORF">STRAU_0033</name>
</gene>
<keyword evidence="3" id="KW-1185">Reference proteome</keyword>
<proteinExistence type="predicted"/>
<name>S4AZU1_9ACTN</name>
<dbReference type="RefSeq" id="WP_016638169.1">
    <property type="nucleotide sequence ID" value="NZ_AOPZ01000003.1"/>
</dbReference>
<feature type="transmembrane region" description="Helical" evidence="1">
    <location>
        <begin position="33"/>
        <end position="52"/>
    </location>
</feature>
<dbReference type="AlphaFoldDB" id="S4AZU1"/>
<dbReference type="Proteomes" id="UP000014629">
    <property type="component" value="Unassembled WGS sequence"/>
</dbReference>
<feature type="transmembrane region" description="Helical" evidence="1">
    <location>
        <begin position="7"/>
        <end position="27"/>
    </location>
</feature>
<keyword evidence="1" id="KW-0472">Membrane</keyword>